<protein>
    <submittedName>
        <fullName evidence="1">Uncharacterized protein</fullName>
    </submittedName>
</protein>
<organism evidence="1">
    <name type="scientific">Cucumis melo</name>
    <name type="common">Muskmelon</name>
    <dbReference type="NCBI Taxonomy" id="3656"/>
    <lineage>
        <taxon>Eukaryota</taxon>
        <taxon>Viridiplantae</taxon>
        <taxon>Streptophyta</taxon>
        <taxon>Embryophyta</taxon>
        <taxon>Tracheophyta</taxon>
        <taxon>Spermatophyta</taxon>
        <taxon>Magnoliopsida</taxon>
        <taxon>eudicotyledons</taxon>
        <taxon>Gunneridae</taxon>
        <taxon>Pentapetalae</taxon>
        <taxon>rosids</taxon>
        <taxon>fabids</taxon>
        <taxon>Cucurbitales</taxon>
        <taxon>Cucurbitaceae</taxon>
        <taxon>Benincaseae</taxon>
        <taxon>Cucumis</taxon>
    </lineage>
</organism>
<dbReference type="Gramene" id="MELO3C021902.2.1">
    <property type="protein sequence ID" value="MELO3C021902.2.1"/>
    <property type="gene ID" value="MELO3C021902.2"/>
</dbReference>
<sequence>MLQLRRSSSQICCSREDYHLKYFATKKIFIFNMLQSRRSSSPICCSREGGHLKSIAVEKRSSSPI</sequence>
<dbReference type="AlphaFoldDB" id="A0A9I9DQ35"/>
<dbReference type="EnsemblPlants" id="MELO3C021902.2.1">
    <property type="protein sequence ID" value="MELO3C021902.2.1"/>
    <property type="gene ID" value="MELO3C021902.2"/>
</dbReference>
<name>A0A9I9DQ35_CUCME</name>
<accession>A0A9I9DQ35</accession>
<reference evidence="1" key="1">
    <citation type="submission" date="2023-03" db="UniProtKB">
        <authorList>
            <consortium name="EnsemblPlants"/>
        </authorList>
    </citation>
    <scope>IDENTIFICATION</scope>
</reference>
<evidence type="ECO:0000313" key="1">
    <source>
        <dbReference type="EnsemblPlants" id="MELO3C021902.2.1"/>
    </source>
</evidence>
<proteinExistence type="predicted"/>